<dbReference type="KEGG" id="hst:105182777"/>
<feature type="compositionally biased region" description="Low complexity" evidence="1">
    <location>
        <begin position="160"/>
        <end position="177"/>
    </location>
</feature>
<dbReference type="InParanoid" id="E2BH48"/>
<proteinExistence type="predicted"/>
<name>E2BH48_HARSA</name>
<dbReference type="Proteomes" id="UP000008237">
    <property type="component" value="Unassembled WGS sequence"/>
</dbReference>
<feature type="compositionally biased region" description="Basic and acidic residues" evidence="1">
    <location>
        <begin position="250"/>
        <end position="265"/>
    </location>
</feature>
<feature type="compositionally biased region" description="Basic and acidic residues" evidence="1">
    <location>
        <begin position="916"/>
        <end position="925"/>
    </location>
</feature>
<feature type="region of interest" description="Disordered" evidence="1">
    <location>
        <begin position="875"/>
        <end position="970"/>
    </location>
</feature>
<dbReference type="OMA" id="NGPIHYV"/>
<feature type="region of interest" description="Disordered" evidence="1">
    <location>
        <begin position="322"/>
        <end position="448"/>
    </location>
</feature>
<feature type="region of interest" description="Disordered" evidence="1">
    <location>
        <begin position="157"/>
        <end position="177"/>
    </location>
</feature>
<feature type="compositionally biased region" description="Basic and acidic residues" evidence="1">
    <location>
        <begin position="387"/>
        <end position="417"/>
    </location>
</feature>
<keyword evidence="4" id="KW-1185">Reference proteome</keyword>
<feature type="compositionally biased region" description="Polar residues" evidence="1">
    <location>
        <begin position="803"/>
        <end position="829"/>
    </location>
</feature>
<feature type="compositionally biased region" description="Basic and acidic residues" evidence="1">
    <location>
        <begin position="339"/>
        <end position="376"/>
    </location>
</feature>
<evidence type="ECO:0000256" key="1">
    <source>
        <dbReference type="SAM" id="MobiDB-lite"/>
    </source>
</evidence>
<dbReference type="PhylomeDB" id="E2BH48"/>
<accession>E2BH48</accession>
<dbReference type="OrthoDB" id="7701848at2759"/>
<reference evidence="3 4" key="1">
    <citation type="journal article" date="2010" name="Science">
        <title>Genomic comparison of the ants Camponotus floridanus and Harpegnathos saltator.</title>
        <authorList>
            <person name="Bonasio R."/>
            <person name="Zhang G."/>
            <person name="Ye C."/>
            <person name="Mutti N.S."/>
            <person name="Fang X."/>
            <person name="Qin N."/>
            <person name="Donahue G."/>
            <person name="Yang P."/>
            <person name="Li Q."/>
            <person name="Li C."/>
            <person name="Zhang P."/>
            <person name="Huang Z."/>
            <person name="Berger S.L."/>
            <person name="Reinberg D."/>
            <person name="Wang J."/>
            <person name="Liebig J."/>
        </authorList>
    </citation>
    <scope>NUCLEOTIDE SEQUENCE [LARGE SCALE GENOMIC DNA]</scope>
    <source>
        <strain evidence="3 4">R22 G/1</strain>
    </source>
</reference>
<organism evidence="4">
    <name type="scientific">Harpegnathos saltator</name>
    <name type="common">Jerdon's jumping ant</name>
    <dbReference type="NCBI Taxonomy" id="610380"/>
    <lineage>
        <taxon>Eukaryota</taxon>
        <taxon>Metazoa</taxon>
        <taxon>Ecdysozoa</taxon>
        <taxon>Arthropoda</taxon>
        <taxon>Hexapoda</taxon>
        <taxon>Insecta</taxon>
        <taxon>Pterygota</taxon>
        <taxon>Neoptera</taxon>
        <taxon>Endopterygota</taxon>
        <taxon>Hymenoptera</taxon>
        <taxon>Apocrita</taxon>
        <taxon>Aculeata</taxon>
        <taxon>Formicoidea</taxon>
        <taxon>Formicidae</taxon>
        <taxon>Ponerinae</taxon>
        <taxon>Ponerini</taxon>
        <taxon>Harpegnathos</taxon>
    </lineage>
</organism>
<feature type="compositionally biased region" description="Low complexity" evidence="1">
    <location>
        <begin position="669"/>
        <end position="680"/>
    </location>
</feature>
<protein>
    <submittedName>
        <fullName evidence="3">Uncharacterized protein</fullName>
    </submittedName>
</protein>
<dbReference type="EMBL" id="GL448268">
    <property type="protein sequence ID" value="EFN84969.1"/>
    <property type="molecule type" value="Genomic_DNA"/>
</dbReference>
<feature type="compositionally biased region" description="Acidic residues" evidence="1">
    <location>
        <begin position="377"/>
        <end position="386"/>
    </location>
</feature>
<feature type="region of interest" description="Disordered" evidence="1">
    <location>
        <begin position="641"/>
        <end position="681"/>
    </location>
</feature>
<keyword evidence="2" id="KW-0732">Signal</keyword>
<evidence type="ECO:0000256" key="2">
    <source>
        <dbReference type="SAM" id="SignalP"/>
    </source>
</evidence>
<feature type="compositionally biased region" description="Basic and acidic residues" evidence="1">
    <location>
        <begin position="603"/>
        <end position="614"/>
    </location>
</feature>
<feature type="compositionally biased region" description="Basic and acidic residues" evidence="1">
    <location>
        <begin position="322"/>
        <end position="332"/>
    </location>
</feature>
<gene>
    <name evidence="3" type="ORF">EAI_17308</name>
</gene>
<feature type="region of interest" description="Disordered" evidence="1">
    <location>
        <begin position="788"/>
        <end position="832"/>
    </location>
</feature>
<evidence type="ECO:0000313" key="3">
    <source>
        <dbReference type="EMBL" id="EFN84969.1"/>
    </source>
</evidence>
<feature type="region of interest" description="Disordered" evidence="1">
    <location>
        <begin position="536"/>
        <end position="614"/>
    </location>
</feature>
<feature type="chain" id="PRO_5005672964" evidence="2">
    <location>
        <begin position="21"/>
        <end position="1063"/>
    </location>
</feature>
<evidence type="ECO:0000313" key="4">
    <source>
        <dbReference type="Proteomes" id="UP000008237"/>
    </source>
</evidence>
<dbReference type="AlphaFoldDB" id="E2BH48"/>
<feature type="compositionally biased region" description="Polar residues" evidence="1">
    <location>
        <begin position="875"/>
        <end position="915"/>
    </location>
</feature>
<feature type="region of interest" description="Disordered" evidence="1">
    <location>
        <begin position="236"/>
        <end position="265"/>
    </location>
</feature>
<feature type="signal peptide" evidence="2">
    <location>
        <begin position="1"/>
        <end position="20"/>
    </location>
</feature>
<sequence length="1063" mass="122272">MKSRTRILILCLLCASQVLSEEIIEFGRRISVQDKDSPKNATRKNNVADGLDASKYRDKRALGLLLSGLAQIFGYTVTPIQLASLPNPNVTMSAAMPNSTAMRNVTGPQTASSQPMSMNTTAPRRQETIRFTGVVNFGNNSDVVGHLQRYEQIFHGRNNTRPPMMTMTTSRPATSMPKPAMNHSMDLRMGSPTRPPLLTPFFVKIPLPIAPELLATTMSIEDLNLSHPGPLFTIARESQREEEDASPETPVRKEQEMVYKSNEDTERYTVEEKEIYDEKDVMKPVSKYTHRLYVDEPSLNRQQNERYDEVQRKQQEYVARMKEHEAQRNRDQDDYDREDEIKERHRSRGQEIADRNRDHASKYSSEEYSEERRPISYEDETDEESAEEYKERAGQADHSNESSERPAETEERQKTDYPDYEDDESGDKQSGGHKQQENQQLPPDLEKHLEVAYNQQLPIGDYFHESNPEEIRDSYGEVLNNKKQQDDRLSGYFSMFKHPHDYQRIQNPKDASQEAKTQEIIDNGYDEHLKRVEKLREEYALPAPESKYEEYEINNEDEADRSSRQNEEDENRSAARSKSPKTGRVRGKEDVRAKTAGASKNQLLRESEDVKSQEELDLTKYTPLIVPVRYVDANDRVEQASTRRLKYKDAEKKSDNSQVPSDKGKPTTKKTPTPLVTGLPERPRQLHEGEHKELQLWPPPFDYAFDSTEQTNTIAPVNPDNYPLNYYQHIMTNIADNDANNDKSSDEPSGYLVVVGNPAHPYQYPYNVYYFPKDAINPQDQDSHLNAETTHHQHHPHHPLRQNAGQQSTQANLNPIDYSNNHNGSTKNPHNYYYQASEAPADVLDRYRYAFGEYASESSELPNVDARKPISNTENWSYRIHPSQSRSNRLVNQTPPTPAQLQNVKPSNQHTQRASSEQKRYPESGRKRKSPRLQGQHQDNRKAQAPSRHLVPRRQPFDDPQSAHDFFGFSRNDYSFDGESGNASEVAKGNDKNAKESHVFGAPEPTVYHYDENTAKHTDELENDTEKAIVREYRNKVATLKVSEQRRSSPNGPIHYVDFTRNI</sequence>